<evidence type="ECO:0000256" key="4">
    <source>
        <dbReference type="ARBA" id="ARBA00022806"/>
    </source>
</evidence>
<keyword evidence="3 11" id="KW-0378">Hydrolase</keyword>
<gene>
    <name evidence="14" type="ORF">FRC54_04940</name>
</gene>
<protein>
    <recommendedName>
        <fullName evidence="9">DNA 3'-5' helicase</fullName>
        <ecNumber evidence="9">5.6.2.4</ecNumber>
    </recommendedName>
</protein>
<dbReference type="InterPro" id="IPR014016">
    <property type="entry name" value="UvrD-like_ATP-bd"/>
</dbReference>
<evidence type="ECO:0000256" key="2">
    <source>
        <dbReference type="ARBA" id="ARBA00022741"/>
    </source>
</evidence>
<accession>A0A6N7IZV9</accession>
<evidence type="ECO:0000256" key="9">
    <source>
        <dbReference type="ARBA" id="ARBA00034808"/>
    </source>
</evidence>
<dbReference type="GO" id="GO:0005524">
    <property type="term" value="F:ATP binding"/>
    <property type="evidence" value="ECO:0007669"/>
    <property type="project" value="UniProtKB-UniRule"/>
</dbReference>
<dbReference type="PANTHER" id="PTHR11070">
    <property type="entry name" value="UVRD / RECB / PCRA DNA HELICASE FAMILY MEMBER"/>
    <property type="match status" value="1"/>
</dbReference>
<dbReference type="EMBL" id="VOGC01000004">
    <property type="protein sequence ID" value="MQN01278.1"/>
    <property type="molecule type" value="Genomic_DNA"/>
</dbReference>
<dbReference type="Pfam" id="PF00580">
    <property type="entry name" value="UvrD-helicase"/>
    <property type="match status" value="1"/>
</dbReference>
<feature type="domain" description="UvrD-like helicase ATP-binding" evidence="12">
    <location>
        <begin position="12"/>
        <end position="294"/>
    </location>
</feature>
<dbReference type="Gene3D" id="3.40.50.300">
    <property type="entry name" value="P-loop containing nucleotide triphosphate hydrolases"/>
    <property type="match status" value="2"/>
</dbReference>
<reference evidence="14" key="1">
    <citation type="journal article" date="2020" name="Appl. Environ. Microbiol.">
        <title>Medium-Chain Fatty Acid Synthesis by 'Candidatus Weimeria bifida' gen. nov., sp. nov., and 'Candidatus Pseudoramibacter fermentans' sp. nov.</title>
        <authorList>
            <person name="Scarborough M.J."/>
            <person name="Myers K.S."/>
            <person name="Donohue T.J."/>
            <person name="Noguera D.R."/>
        </authorList>
    </citation>
    <scope>NUCLEOTIDE SEQUENCE</scope>
    <source>
        <strain evidence="14">LCO1.1</strain>
    </source>
</reference>
<keyword evidence="7" id="KW-0413">Isomerase</keyword>
<evidence type="ECO:0000256" key="8">
    <source>
        <dbReference type="ARBA" id="ARBA00034617"/>
    </source>
</evidence>
<dbReference type="Gene3D" id="1.10.10.160">
    <property type="match status" value="1"/>
</dbReference>
<evidence type="ECO:0000256" key="7">
    <source>
        <dbReference type="ARBA" id="ARBA00023235"/>
    </source>
</evidence>
<dbReference type="GO" id="GO:0043138">
    <property type="term" value="F:3'-5' DNA helicase activity"/>
    <property type="evidence" value="ECO:0007669"/>
    <property type="project" value="UniProtKB-EC"/>
</dbReference>
<proteinExistence type="inferred from homology"/>
<dbReference type="PROSITE" id="PS51198">
    <property type="entry name" value="UVRD_HELICASE_ATP_BIND"/>
    <property type="match status" value="1"/>
</dbReference>
<evidence type="ECO:0000259" key="12">
    <source>
        <dbReference type="PROSITE" id="PS51198"/>
    </source>
</evidence>
<dbReference type="Gene3D" id="1.10.486.10">
    <property type="entry name" value="PCRA, domain 4"/>
    <property type="match status" value="1"/>
</dbReference>
<dbReference type="PANTHER" id="PTHR11070:SF2">
    <property type="entry name" value="ATP-DEPENDENT DNA HELICASE SRS2"/>
    <property type="match status" value="1"/>
</dbReference>
<feature type="domain" description="UvrD-like helicase C-terminal" evidence="13">
    <location>
        <begin position="295"/>
        <end position="548"/>
    </location>
</feature>
<evidence type="ECO:0000256" key="3">
    <source>
        <dbReference type="ARBA" id="ARBA00022801"/>
    </source>
</evidence>
<comment type="catalytic activity">
    <reaction evidence="8">
        <text>Couples ATP hydrolysis with the unwinding of duplex DNA by translocating in the 3'-5' direction.</text>
        <dbReference type="EC" id="5.6.2.4"/>
    </reaction>
</comment>
<dbReference type="InterPro" id="IPR013986">
    <property type="entry name" value="DExx_box_DNA_helicase_dom_sf"/>
</dbReference>
<comment type="caution">
    <text evidence="14">The sequence shown here is derived from an EMBL/GenBank/DDBJ whole genome shotgun (WGS) entry which is preliminary data.</text>
</comment>
<keyword evidence="15" id="KW-1185">Reference proteome</keyword>
<sequence>MNFKDFKAKFSINLTEQQEEAVQAVEGPVLLLSVPGSGKTTVLVTRIGWMIYGCGIKPESILVLTYTVASARDMERRFASKFGEDLGSKVHFSTINSICQRIIYWYAKATGNTVFDFSDYSPKQAAFLSQAYTRTSGGYATESDLQDIRTQITYIKNMMLSNEQIDAMNEDLDYDIAKIYRGYREFMRQQHIMDYDDQLVYALVMLKSDRRVLEHVQSRFSYVLVDEAQDTSKIQHVIISMIAKRNDSDNLFMVGDEDQSIYGFRGAYPEALMSFGKVHKNSKVLLMEENFRSDAHIVRACERVINHNVLRHPKKLKASHAAKVPVKMVEVFTRGAQLNYLLKAASDLKEETAVLYRDNESIIPFVDMLEKHGVPYRIRKSELNFFTSRIVKDLTDIIHFAYDPTNTEAFMNIYFKVRTYLKKENARVLCGVSQSSGCTVFDAAYNSSLLKRRQLSSIEKVDSDFRHIVKLSGKDALSCILYSMGYLDYLERSKMDTRKLFALKKISEGTPDLRGFLTRLDFLNKTISEKENDPGVPLILSTIHSSKGLEYDNVYLIDVMDGVFPKAEKPPQKITDADKVTPEQEAYEEERRIFYVGATRAKKRLTIFTFKHASSTFANEMLK</sequence>
<evidence type="ECO:0000256" key="11">
    <source>
        <dbReference type="PROSITE-ProRule" id="PRU00560"/>
    </source>
</evidence>
<keyword evidence="6" id="KW-0238">DNA-binding</keyword>
<dbReference type="GO" id="GO:0016787">
    <property type="term" value="F:hydrolase activity"/>
    <property type="evidence" value="ECO:0007669"/>
    <property type="project" value="UniProtKB-UniRule"/>
</dbReference>
<keyword evidence="5 11" id="KW-0067">ATP-binding</keyword>
<evidence type="ECO:0000313" key="14">
    <source>
        <dbReference type="EMBL" id="MQN01278.1"/>
    </source>
</evidence>
<dbReference type="GO" id="GO:0000725">
    <property type="term" value="P:recombinational repair"/>
    <property type="evidence" value="ECO:0007669"/>
    <property type="project" value="TreeGrafter"/>
</dbReference>
<evidence type="ECO:0000313" key="15">
    <source>
        <dbReference type="Proteomes" id="UP000460257"/>
    </source>
</evidence>
<evidence type="ECO:0000256" key="1">
    <source>
        <dbReference type="ARBA" id="ARBA00009922"/>
    </source>
</evidence>
<evidence type="ECO:0000256" key="5">
    <source>
        <dbReference type="ARBA" id="ARBA00022840"/>
    </source>
</evidence>
<dbReference type="Proteomes" id="UP000460257">
    <property type="component" value="Unassembled WGS sequence"/>
</dbReference>
<dbReference type="PROSITE" id="PS51217">
    <property type="entry name" value="UVRD_HELICASE_CTER"/>
    <property type="match status" value="1"/>
</dbReference>
<name>A0A6N7IZV9_9FIRM</name>
<keyword evidence="2 11" id="KW-0547">Nucleotide-binding</keyword>
<dbReference type="InterPro" id="IPR000212">
    <property type="entry name" value="DNA_helicase_UvrD/REP"/>
</dbReference>
<dbReference type="EC" id="5.6.2.4" evidence="9"/>
<organism evidence="14 15">
    <name type="scientific">Candidatus Weimeria bifida</name>
    <dbReference type="NCBI Taxonomy" id="2599074"/>
    <lineage>
        <taxon>Bacteria</taxon>
        <taxon>Bacillati</taxon>
        <taxon>Bacillota</taxon>
        <taxon>Clostridia</taxon>
        <taxon>Lachnospirales</taxon>
        <taxon>Lachnospiraceae</taxon>
        <taxon>Candidatus Weimeria</taxon>
    </lineage>
</organism>
<evidence type="ECO:0000256" key="6">
    <source>
        <dbReference type="ARBA" id="ARBA00023125"/>
    </source>
</evidence>
<dbReference type="CDD" id="cd17932">
    <property type="entry name" value="DEXQc_UvrD"/>
    <property type="match status" value="1"/>
</dbReference>
<dbReference type="SUPFAM" id="SSF52540">
    <property type="entry name" value="P-loop containing nucleoside triphosphate hydrolases"/>
    <property type="match status" value="1"/>
</dbReference>
<evidence type="ECO:0000256" key="10">
    <source>
        <dbReference type="ARBA" id="ARBA00048988"/>
    </source>
</evidence>
<dbReference type="GO" id="GO:0003677">
    <property type="term" value="F:DNA binding"/>
    <property type="evidence" value="ECO:0007669"/>
    <property type="project" value="UniProtKB-KW"/>
</dbReference>
<evidence type="ECO:0000259" key="13">
    <source>
        <dbReference type="PROSITE" id="PS51217"/>
    </source>
</evidence>
<dbReference type="InterPro" id="IPR027417">
    <property type="entry name" value="P-loop_NTPase"/>
</dbReference>
<comment type="catalytic activity">
    <reaction evidence="10">
        <text>ATP + H2O = ADP + phosphate + H(+)</text>
        <dbReference type="Rhea" id="RHEA:13065"/>
        <dbReference type="ChEBI" id="CHEBI:15377"/>
        <dbReference type="ChEBI" id="CHEBI:15378"/>
        <dbReference type="ChEBI" id="CHEBI:30616"/>
        <dbReference type="ChEBI" id="CHEBI:43474"/>
        <dbReference type="ChEBI" id="CHEBI:456216"/>
        <dbReference type="EC" id="5.6.2.4"/>
    </reaction>
</comment>
<dbReference type="AlphaFoldDB" id="A0A6N7IZV9"/>
<keyword evidence="4 11" id="KW-0347">Helicase</keyword>
<comment type="similarity">
    <text evidence="1">Belongs to the helicase family. UvrD subfamily.</text>
</comment>
<dbReference type="InterPro" id="IPR014017">
    <property type="entry name" value="DNA_helicase_UvrD-like_C"/>
</dbReference>
<feature type="binding site" evidence="11">
    <location>
        <begin position="33"/>
        <end position="40"/>
    </location>
    <ligand>
        <name>ATP</name>
        <dbReference type="ChEBI" id="CHEBI:30616"/>
    </ligand>
</feature>
<dbReference type="Pfam" id="PF13361">
    <property type="entry name" value="UvrD_C"/>
    <property type="match status" value="1"/>
</dbReference>